<keyword evidence="2" id="KW-1185">Reference proteome</keyword>
<dbReference type="RefSeq" id="WP_345092251.1">
    <property type="nucleotide sequence ID" value="NZ_BAABCS010000014.1"/>
</dbReference>
<dbReference type="Proteomes" id="UP001500426">
    <property type="component" value="Unassembled WGS sequence"/>
</dbReference>
<accession>A0ABP7UQM3</accession>
<protein>
    <recommendedName>
        <fullName evidence="3">DUF559 domain-containing protein</fullName>
    </recommendedName>
</protein>
<organism evidence="1 2">
    <name type="scientific">Flavobacterium chungnamense</name>
    <dbReference type="NCBI Taxonomy" id="706182"/>
    <lineage>
        <taxon>Bacteria</taxon>
        <taxon>Pseudomonadati</taxon>
        <taxon>Bacteroidota</taxon>
        <taxon>Flavobacteriia</taxon>
        <taxon>Flavobacteriales</taxon>
        <taxon>Flavobacteriaceae</taxon>
        <taxon>Flavobacterium</taxon>
    </lineage>
</organism>
<dbReference type="EMBL" id="BAABCS010000014">
    <property type="protein sequence ID" value="GAA4048315.1"/>
    <property type="molecule type" value="Genomic_DNA"/>
</dbReference>
<reference evidence="2" key="1">
    <citation type="journal article" date="2019" name="Int. J. Syst. Evol. Microbiol.">
        <title>The Global Catalogue of Microorganisms (GCM) 10K type strain sequencing project: providing services to taxonomists for standard genome sequencing and annotation.</title>
        <authorList>
            <consortium name="The Broad Institute Genomics Platform"/>
            <consortium name="The Broad Institute Genome Sequencing Center for Infectious Disease"/>
            <person name="Wu L."/>
            <person name="Ma J."/>
        </authorList>
    </citation>
    <scope>NUCLEOTIDE SEQUENCE [LARGE SCALE GENOMIC DNA]</scope>
    <source>
        <strain evidence="2">JCM 17068</strain>
    </source>
</reference>
<evidence type="ECO:0000313" key="2">
    <source>
        <dbReference type="Proteomes" id="UP001500426"/>
    </source>
</evidence>
<sequence length="339" mass="40287">MISREEFREVCNKHIGIHKLRKLITDDFIAHKNVEFARKQHWWLKLKDPYGSADLFFKNLMQMGYYDEALIELNKIIGKTYIQEIKLIKSLIKLRSKLKKNIINSKHIYSLHLFSAHPLTNFGKDNFDRILEFLNNHLNIIYPNGFLEQFYIINEDGEINSTLKRKDYYQYFELIKLKTKELENFKNKKGKISNEEMTYIIGNVCSNLLREVENELRVSMGAKPIGEGYISETELFYKIKNRFTELKVLQHGKPDFLGRQHFDVWIPDIKLAIEYHGTQHDKPVEFFGGESAFLKNQERDKLKKKKCDENNVNLIEVRPGYNFNELVNQIEIHLTKNKY</sequence>
<evidence type="ECO:0000313" key="1">
    <source>
        <dbReference type="EMBL" id="GAA4048315.1"/>
    </source>
</evidence>
<dbReference type="Gene3D" id="3.40.960.10">
    <property type="entry name" value="VSR Endonuclease"/>
    <property type="match status" value="1"/>
</dbReference>
<gene>
    <name evidence="1" type="ORF">GCM10022388_12370</name>
</gene>
<evidence type="ECO:0008006" key="3">
    <source>
        <dbReference type="Google" id="ProtNLM"/>
    </source>
</evidence>
<proteinExistence type="predicted"/>
<comment type="caution">
    <text evidence="1">The sequence shown here is derived from an EMBL/GenBank/DDBJ whole genome shotgun (WGS) entry which is preliminary data.</text>
</comment>
<name>A0ABP7UQM3_9FLAO</name>